<dbReference type="GO" id="GO:0005737">
    <property type="term" value="C:cytoplasm"/>
    <property type="evidence" value="ECO:0007669"/>
    <property type="project" value="TreeGrafter"/>
</dbReference>
<evidence type="ECO:0000313" key="4">
    <source>
        <dbReference type="EMBL" id="SPD72425.1"/>
    </source>
</evidence>
<dbReference type="InterPro" id="IPR002830">
    <property type="entry name" value="UbiD"/>
</dbReference>
<proteinExistence type="predicted"/>
<keyword evidence="4" id="KW-0456">Lyase</keyword>
<dbReference type="SUPFAM" id="SSF143968">
    <property type="entry name" value="UbiD C-terminal domain-like"/>
    <property type="match status" value="1"/>
</dbReference>
<accession>A0A445MSK0</accession>
<dbReference type="GO" id="GO:0033494">
    <property type="term" value="P:ferulate metabolic process"/>
    <property type="evidence" value="ECO:0007669"/>
    <property type="project" value="TreeGrafter"/>
</dbReference>
<dbReference type="GO" id="GO:0016831">
    <property type="term" value="F:carboxy-lyase activity"/>
    <property type="evidence" value="ECO:0007669"/>
    <property type="project" value="InterPro"/>
</dbReference>
<dbReference type="EMBL" id="OJIN01000041">
    <property type="protein sequence ID" value="SPD72425.1"/>
    <property type="molecule type" value="Genomic_DNA"/>
</dbReference>
<dbReference type="PANTHER" id="PTHR30108">
    <property type="entry name" value="3-OCTAPRENYL-4-HYDROXYBENZOATE CARBOXY-LYASE-RELATED"/>
    <property type="match status" value="1"/>
</dbReference>
<dbReference type="InterPro" id="IPR049381">
    <property type="entry name" value="UbiD-like_C"/>
</dbReference>
<gene>
    <name evidence="4" type="ORF">PITCH_A1350006</name>
</gene>
<feature type="domain" description="3-octaprenyl-4-hydroxybenzoate carboxy-lyase-like Rift-related" evidence="1">
    <location>
        <begin position="113"/>
        <end position="307"/>
    </location>
</feature>
<name>A0A445MSK0_9BACT</name>
<dbReference type="GO" id="GO:0046281">
    <property type="term" value="P:cinnamic acid catabolic process"/>
    <property type="evidence" value="ECO:0007669"/>
    <property type="project" value="TreeGrafter"/>
</dbReference>
<evidence type="ECO:0000259" key="2">
    <source>
        <dbReference type="Pfam" id="PF20695"/>
    </source>
</evidence>
<dbReference type="SUPFAM" id="SSF50475">
    <property type="entry name" value="FMN-binding split barrel"/>
    <property type="match status" value="1"/>
</dbReference>
<evidence type="ECO:0000259" key="1">
    <source>
        <dbReference type="Pfam" id="PF01977"/>
    </source>
</evidence>
<dbReference type="Pfam" id="PF01977">
    <property type="entry name" value="UbiD"/>
    <property type="match status" value="1"/>
</dbReference>
<protein>
    <submittedName>
        <fullName evidence="4">3-octaprenyl-4-hydroxybenzoate carboxy-lyase</fullName>
    </submittedName>
</protein>
<dbReference type="Gene3D" id="3.40.1670.10">
    <property type="entry name" value="UbiD C-terminal domain-like"/>
    <property type="match status" value="1"/>
</dbReference>
<feature type="domain" description="3-octaprenyl-4-hydroxybenzoate carboxy-lyase-like N-terminal" evidence="2">
    <location>
        <begin position="7"/>
        <end position="99"/>
    </location>
</feature>
<dbReference type="AlphaFoldDB" id="A0A445MSK0"/>
<dbReference type="InterPro" id="IPR049383">
    <property type="entry name" value="UbiD-like_N"/>
</dbReference>
<dbReference type="Pfam" id="PF20696">
    <property type="entry name" value="UbiD_C"/>
    <property type="match status" value="1"/>
</dbReference>
<dbReference type="InterPro" id="IPR048304">
    <property type="entry name" value="UbiD_Rift_dom"/>
</dbReference>
<feature type="domain" description="3-octaprenyl-4-hydroxybenzoate carboxy-lyase-like C-terminal" evidence="3">
    <location>
        <begin position="321"/>
        <end position="443"/>
    </location>
</feature>
<organism evidence="4">
    <name type="scientific">uncultured Desulfobacterium sp</name>
    <dbReference type="NCBI Taxonomy" id="201089"/>
    <lineage>
        <taxon>Bacteria</taxon>
        <taxon>Pseudomonadati</taxon>
        <taxon>Thermodesulfobacteriota</taxon>
        <taxon>Desulfobacteria</taxon>
        <taxon>Desulfobacterales</taxon>
        <taxon>Desulfobacteriaceae</taxon>
        <taxon>Desulfobacterium</taxon>
        <taxon>environmental samples</taxon>
    </lineage>
</organism>
<reference evidence="4" key="1">
    <citation type="submission" date="2018-01" db="EMBL/GenBank/DDBJ databases">
        <authorList>
            <person name="Regsiter A."/>
            <person name="William W."/>
        </authorList>
    </citation>
    <scope>NUCLEOTIDE SEQUENCE</scope>
    <source>
        <strain evidence="4">TRIP AH-1</strain>
    </source>
</reference>
<evidence type="ECO:0000259" key="3">
    <source>
        <dbReference type="Pfam" id="PF20696"/>
    </source>
</evidence>
<dbReference type="PANTHER" id="PTHR30108:SF17">
    <property type="entry name" value="FERULIC ACID DECARBOXYLASE 1"/>
    <property type="match status" value="1"/>
</dbReference>
<sequence length="491" mass="55791">MEFRTFLEDLQEEGELKVIGREIDWELQSSAVCAMSQRVGGPAVKFSNVKGYPDMPLVGSIFCGPGMYYWPQLSRRMHGRIAMGLGLEKDTHYDELLETILDRKKSAIRPIEVESGPCHEVVIEGKDIDLYKYPIPYIHDKDGGRYLTSHLIMTRDEGRKWTNFETHRLMVLRRDKLVQGTLARMTRPSNVDMMAAAAAKRGEPLPFAIVIGAPPEMMLEAHLNQPPGKDEYSASGALGLTSITLVKAKLSNILVPATAEIVLEGHIYPNERAVEGPYAHISYYSEEMENLVYRVECITQRKDPILPFEIEGCRSSDKMCMLSVMHSAEIHEYLQLCGVPVKWVTLPVETKLCLAVVSVRSQLLPGYPGRISELLYGMSPYVRQVLVVDADVDSEDLLKALMDRVLKANFERQYFISNRTNPLGLTENHDFKSGTTSTMCIDATWRMDRPPETIPRRVTFEYCIPEDIQDKVLKNWNENLKLSPKVWRYKA</sequence>
<dbReference type="Pfam" id="PF20695">
    <property type="entry name" value="UbiD_N"/>
    <property type="match status" value="1"/>
</dbReference>